<keyword evidence="3" id="KW-0067">ATP-binding</keyword>
<dbReference type="Gene3D" id="3.40.50.300">
    <property type="entry name" value="P-loop containing nucleotide triphosphate hydrolases"/>
    <property type="match status" value="1"/>
</dbReference>
<evidence type="ECO:0000259" key="2">
    <source>
        <dbReference type="SMART" id="SM00382"/>
    </source>
</evidence>
<feature type="region of interest" description="Disordered" evidence="1">
    <location>
        <begin position="514"/>
        <end position="559"/>
    </location>
</feature>
<evidence type="ECO:0000313" key="4">
    <source>
        <dbReference type="Proteomes" id="UP000331127"/>
    </source>
</evidence>
<evidence type="ECO:0000313" key="3">
    <source>
        <dbReference type="EMBL" id="GES07641.1"/>
    </source>
</evidence>
<organism evidence="3 4">
    <name type="scientific">Acrocarpospora macrocephala</name>
    <dbReference type="NCBI Taxonomy" id="150177"/>
    <lineage>
        <taxon>Bacteria</taxon>
        <taxon>Bacillati</taxon>
        <taxon>Actinomycetota</taxon>
        <taxon>Actinomycetes</taxon>
        <taxon>Streptosporangiales</taxon>
        <taxon>Streptosporangiaceae</taxon>
        <taxon>Acrocarpospora</taxon>
    </lineage>
</organism>
<accession>A0A5M3WKB7</accession>
<dbReference type="InterPro" id="IPR018647">
    <property type="entry name" value="SLFN_3-like_DNA/RNA_helicase"/>
</dbReference>
<keyword evidence="4" id="KW-1185">Reference proteome</keyword>
<name>A0A5M3WKB7_9ACTN</name>
<feature type="compositionally biased region" description="Low complexity" evidence="1">
    <location>
        <begin position="534"/>
        <end position="559"/>
    </location>
</feature>
<dbReference type="Proteomes" id="UP000331127">
    <property type="component" value="Unassembled WGS sequence"/>
</dbReference>
<feature type="domain" description="AAA+ ATPase" evidence="2">
    <location>
        <begin position="264"/>
        <end position="385"/>
    </location>
</feature>
<dbReference type="AlphaFoldDB" id="A0A5M3WKB7"/>
<comment type="caution">
    <text evidence="3">The sequence shown here is derived from an EMBL/GenBank/DDBJ whole genome shotgun (WGS) entry which is preliminary data.</text>
</comment>
<evidence type="ECO:0000256" key="1">
    <source>
        <dbReference type="SAM" id="MobiDB-lite"/>
    </source>
</evidence>
<dbReference type="SMART" id="SM00382">
    <property type="entry name" value="AAA"/>
    <property type="match status" value="1"/>
</dbReference>
<dbReference type="InterPro" id="IPR003593">
    <property type="entry name" value="AAA+_ATPase"/>
</dbReference>
<keyword evidence="3" id="KW-0547">Nucleotide-binding</keyword>
<gene>
    <name evidence="3" type="ORF">Amac_012360</name>
</gene>
<dbReference type="InterPro" id="IPR027417">
    <property type="entry name" value="P-loop_NTPase"/>
</dbReference>
<dbReference type="SUPFAM" id="SSF52540">
    <property type="entry name" value="P-loop containing nucleoside triphosphate hydrolases"/>
    <property type="match status" value="1"/>
</dbReference>
<dbReference type="Pfam" id="PF09848">
    <property type="entry name" value="SLFN-g3_helicase"/>
    <property type="match status" value="1"/>
</dbReference>
<dbReference type="EMBL" id="BLAE01000007">
    <property type="protein sequence ID" value="GES07641.1"/>
    <property type="molecule type" value="Genomic_DNA"/>
</dbReference>
<dbReference type="GO" id="GO:0005524">
    <property type="term" value="F:ATP binding"/>
    <property type="evidence" value="ECO:0007669"/>
    <property type="project" value="UniProtKB-KW"/>
</dbReference>
<protein>
    <submittedName>
        <fullName evidence="3">ATP-binding protein</fullName>
    </submittedName>
</protein>
<proteinExistence type="predicted"/>
<reference evidence="3 4" key="1">
    <citation type="submission" date="2019-10" db="EMBL/GenBank/DDBJ databases">
        <title>Whole genome shotgun sequence of Acrocarpospora macrocephala NBRC 16266.</title>
        <authorList>
            <person name="Ichikawa N."/>
            <person name="Kimura A."/>
            <person name="Kitahashi Y."/>
            <person name="Komaki H."/>
            <person name="Oguchi A."/>
        </authorList>
    </citation>
    <scope>NUCLEOTIDE SEQUENCE [LARGE SCALE GENOMIC DNA]</scope>
    <source>
        <strain evidence="3 4">NBRC 16266</strain>
    </source>
</reference>
<sequence>MAISCLHRATARELADVIAEGNLTQQLVKAYRELLWQEPSPSEVSSWANSIPTVVDALLKAGLGDVTVLLEMKTPITDVRMDMVLVGTHPTSGRMSVVVVENKQWSWVQPVSESELVRISRGGKATLHPANQVWGYRQVLTDFVPLLRNAMVCGVVNLHNAPSEQVAAIHPGAQGLDPVIPHWVRLFGKDQGEEFQETLRAVLSAERSAQCADDLLESVVTPAEGLMTKVAEAVRTRSVFPLLDEQREAYDYVRAQVKKAKAGHKEVVVIVGGPGTGKSVIAVELLGALNRQGTRAVHATGSRAFTQTLRARAGLTGKARGGFAYFNNFTDVTAKDLDVLIADEAHRIRRTSRDRQAMDDTRVAPPQIDELINAAHVPVFLLDEFQIVRRNELGSIALIEEAASRAGYSVTRIDLRHQFRCAGSPGYVNWIERLLKLAPTNGKPMWQQIDGFTVQIARHPAAMEKFLQERVTEGHTARIMAGFCWPWSEPEPTANNPLPVDVKLPGWERPWNLQADEPINGIPRGHCGPPTPPASARSAASTALKASSSTTPESSSAAT</sequence>